<sequence>MHAYPTDTAKNRMKASDCGEGTTQATVGVGLIGTGYMGKCHALAWTGVRSVFGTGRRPILKHLAEINAKIARQKADEFGFEKATGDWRDVIADPAVDVVSITTPNAFHAEMAIAALEAGKHVWCEKPMAVALADAELMAAAAKVSGRVAVLGYNYIQSPLIRHISVILANDTIGAVNHVRLEMDEDFMADPQAQFYWKSEASSGYGALDDFGVHPLSLLQILFGLPTKVMALLAKPYAARPTRDGDTRAVETFDIASVLFEVGAGISGVMALNRAAWGRKGRIALQIFGSKGAILYDQERMNELQLYVAADEPTRQGFRTIISAPHHDPYDRFIPAPGHGLGFNDLKIIECHELLNRIAGRPARVIDFQAGLNIERVVHAMAQSHLGQRWVHIPCN</sequence>
<keyword evidence="5" id="KW-1185">Reference proteome</keyword>
<dbReference type="Pfam" id="PF01408">
    <property type="entry name" value="GFO_IDH_MocA"/>
    <property type="match status" value="1"/>
</dbReference>
<evidence type="ECO:0000256" key="1">
    <source>
        <dbReference type="ARBA" id="ARBA00023002"/>
    </source>
</evidence>
<dbReference type="Pfam" id="PF22725">
    <property type="entry name" value="GFO_IDH_MocA_C3"/>
    <property type="match status" value="1"/>
</dbReference>
<dbReference type="InterPro" id="IPR000683">
    <property type="entry name" value="Gfo/Idh/MocA-like_OxRdtase_N"/>
</dbReference>
<protein>
    <submittedName>
        <fullName evidence="4">Putative dehydrogenase</fullName>
    </submittedName>
</protein>
<dbReference type="EMBL" id="JACIEW010000007">
    <property type="protein sequence ID" value="MBB4053347.1"/>
    <property type="molecule type" value="Genomic_DNA"/>
</dbReference>
<dbReference type="InterPro" id="IPR055170">
    <property type="entry name" value="GFO_IDH_MocA-like_dom"/>
</dbReference>
<dbReference type="Gene3D" id="3.40.50.720">
    <property type="entry name" value="NAD(P)-binding Rossmann-like Domain"/>
    <property type="match status" value="1"/>
</dbReference>
<feature type="domain" description="Gfo/Idh/MocA-like oxidoreductase N-terminal" evidence="2">
    <location>
        <begin position="28"/>
        <end position="152"/>
    </location>
</feature>
<dbReference type="GO" id="GO:0016491">
    <property type="term" value="F:oxidoreductase activity"/>
    <property type="evidence" value="ECO:0007669"/>
    <property type="project" value="UniProtKB-KW"/>
</dbReference>
<dbReference type="PANTHER" id="PTHR43818">
    <property type="entry name" value="BCDNA.GH03377"/>
    <property type="match status" value="1"/>
</dbReference>
<dbReference type="InterPro" id="IPR050463">
    <property type="entry name" value="Gfo/Idh/MocA_oxidrdct_glycsds"/>
</dbReference>
<comment type="caution">
    <text evidence="4">The sequence shown here is derived from an EMBL/GenBank/DDBJ whole genome shotgun (WGS) entry which is preliminary data.</text>
</comment>
<evidence type="ECO:0000313" key="4">
    <source>
        <dbReference type="EMBL" id="MBB4053347.1"/>
    </source>
</evidence>
<gene>
    <name evidence="4" type="ORF">GGR20_003004</name>
</gene>
<organism evidence="4 5">
    <name type="scientific">Devosia subaequoris</name>
    <dbReference type="NCBI Taxonomy" id="395930"/>
    <lineage>
        <taxon>Bacteria</taxon>
        <taxon>Pseudomonadati</taxon>
        <taxon>Pseudomonadota</taxon>
        <taxon>Alphaproteobacteria</taxon>
        <taxon>Hyphomicrobiales</taxon>
        <taxon>Devosiaceae</taxon>
        <taxon>Devosia</taxon>
    </lineage>
</organism>
<dbReference type="Proteomes" id="UP000547011">
    <property type="component" value="Unassembled WGS sequence"/>
</dbReference>
<dbReference type="SUPFAM" id="SSF51735">
    <property type="entry name" value="NAD(P)-binding Rossmann-fold domains"/>
    <property type="match status" value="1"/>
</dbReference>
<reference evidence="4 5" key="1">
    <citation type="submission" date="2020-08" db="EMBL/GenBank/DDBJ databases">
        <title>Genomic Encyclopedia of Type Strains, Phase IV (KMG-IV): sequencing the most valuable type-strain genomes for metagenomic binning, comparative biology and taxonomic classification.</title>
        <authorList>
            <person name="Goeker M."/>
        </authorList>
    </citation>
    <scope>NUCLEOTIDE SEQUENCE [LARGE SCALE GENOMIC DNA]</scope>
    <source>
        <strain evidence="4 5">DSM 23447</strain>
    </source>
</reference>
<dbReference type="PANTHER" id="PTHR43818:SF11">
    <property type="entry name" value="BCDNA.GH03377"/>
    <property type="match status" value="1"/>
</dbReference>
<dbReference type="SUPFAM" id="SSF55347">
    <property type="entry name" value="Glyceraldehyde-3-phosphate dehydrogenase-like, C-terminal domain"/>
    <property type="match status" value="1"/>
</dbReference>
<proteinExistence type="predicted"/>
<dbReference type="Gene3D" id="3.30.360.10">
    <property type="entry name" value="Dihydrodipicolinate Reductase, domain 2"/>
    <property type="match status" value="1"/>
</dbReference>
<dbReference type="InterPro" id="IPR036291">
    <property type="entry name" value="NAD(P)-bd_dom_sf"/>
</dbReference>
<name>A0A7W6IQC2_9HYPH</name>
<dbReference type="GO" id="GO:0000166">
    <property type="term" value="F:nucleotide binding"/>
    <property type="evidence" value="ECO:0007669"/>
    <property type="project" value="InterPro"/>
</dbReference>
<evidence type="ECO:0000259" key="3">
    <source>
        <dbReference type="Pfam" id="PF22725"/>
    </source>
</evidence>
<keyword evidence="1" id="KW-0560">Oxidoreductase</keyword>
<evidence type="ECO:0000259" key="2">
    <source>
        <dbReference type="Pfam" id="PF01408"/>
    </source>
</evidence>
<evidence type="ECO:0000313" key="5">
    <source>
        <dbReference type="Proteomes" id="UP000547011"/>
    </source>
</evidence>
<feature type="domain" description="GFO/IDH/MocA-like oxidoreductase" evidence="3">
    <location>
        <begin position="163"/>
        <end position="294"/>
    </location>
</feature>
<dbReference type="AlphaFoldDB" id="A0A7W6IQC2"/>
<accession>A0A7W6IQC2</accession>